<dbReference type="SUPFAM" id="SSF54791">
    <property type="entry name" value="Eukaryotic type KH-domain (KH-domain type I)"/>
    <property type="match status" value="3"/>
</dbReference>
<sequence length="445" mass="47456">MDASTENFADPDVAGENENPVNQEQVNDADLVAGGEEKRWPGWPGESVFRILVPSQKVGSIIGRKGEFIKKMCEESRARIKILDGPQGATVRAVIISAKEEQDASISPAMDGLLRVHKRIVDGLDGELTAPPVAGQTTPTRLLVPATQAGTLIGKQGATIKSIQEASKSVVRILEELPPVALQDDRVVEIQGEPTGVHKAVELIASHLRKFLVDRTVLPLFEVNISMQHPPHMEQHMHQNMPPPQPWEQPHRPLPPNAGGAPGYGNNPQFMHQRPHDNFYAPPDYPVEKPPHHGISTYGRDAPAMGTHSYLPSQVSTHHMQIPLSYADAVIGASGSNISYIRRSSGAAITIQESRGAPGEMTVEINGSGTQIQTAQQLIQNFIAGAAAAAAPPAQGPGPNTMAPSDQGYGSYANHGPPYSSQSNAGPAAHNGGGYASAYGTNYGY</sequence>
<evidence type="ECO:0000259" key="4">
    <source>
        <dbReference type="SMART" id="SM00322"/>
    </source>
</evidence>
<dbReference type="GO" id="GO:0003723">
    <property type="term" value="F:RNA binding"/>
    <property type="evidence" value="ECO:0007669"/>
    <property type="project" value="UniProtKB-UniRule"/>
</dbReference>
<proteinExistence type="evidence at transcript level"/>
<dbReference type="CDD" id="cd22460">
    <property type="entry name" value="KH-I_PEPPER_rpt2_like"/>
    <property type="match status" value="1"/>
</dbReference>
<dbReference type="Pfam" id="PF00013">
    <property type="entry name" value="KH_1"/>
    <property type="match status" value="3"/>
</dbReference>
<feature type="domain" description="K Homology" evidence="4">
    <location>
        <begin position="314"/>
        <end position="384"/>
    </location>
</feature>
<dbReference type="InterPro" id="IPR004087">
    <property type="entry name" value="KH_dom"/>
</dbReference>
<evidence type="ECO:0000256" key="3">
    <source>
        <dbReference type="SAM" id="MobiDB-lite"/>
    </source>
</evidence>
<feature type="compositionally biased region" description="Low complexity" evidence="3">
    <location>
        <begin position="16"/>
        <end position="26"/>
    </location>
</feature>
<evidence type="ECO:0000256" key="1">
    <source>
        <dbReference type="ARBA" id="ARBA00022737"/>
    </source>
</evidence>
<feature type="compositionally biased region" description="Pro residues" evidence="3">
    <location>
        <begin position="241"/>
        <end position="256"/>
    </location>
</feature>
<dbReference type="InterPro" id="IPR004088">
    <property type="entry name" value="KH_dom_type_1"/>
</dbReference>
<dbReference type="PROSITE" id="PS50084">
    <property type="entry name" value="KH_TYPE_1"/>
    <property type="match status" value="3"/>
</dbReference>
<dbReference type="AlphaFoldDB" id="A0A4D6C9G1"/>
<dbReference type="PANTHER" id="PTHR10288">
    <property type="entry name" value="KH DOMAIN CONTAINING RNA BINDING PROTEIN"/>
    <property type="match status" value="1"/>
</dbReference>
<reference evidence="5" key="1">
    <citation type="submission" date="2018-10" db="EMBL/GenBank/DDBJ databases">
        <authorList>
            <person name="Wang Y."/>
            <person name="Chan Z."/>
        </authorList>
    </citation>
    <scope>NUCLEOTIDE SEQUENCE</scope>
</reference>
<feature type="region of interest" description="Disordered" evidence="3">
    <location>
        <begin position="233"/>
        <end position="279"/>
    </location>
</feature>
<feature type="compositionally biased region" description="Low complexity" evidence="3">
    <location>
        <begin position="390"/>
        <end position="399"/>
    </location>
</feature>
<dbReference type="CDD" id="cd22459">
    <property type="entry name" value="KH-I_PEPPER_rpt1_like"/>
    <property type="match status" value="1"/>
</dbReference>
<dbReference type="Gene3D" id="3.30.310.210">
    <property type="match status" value="1"/>
</dbReference>
<name>A0A4D6C9G1_TULGE</name>
<dbReference type="SMART" id="SM00322">
    <property type="entry name" value="KH"/>
    <property type="match status" value="3"/>
</dbReference>
<dbReference type="Gene3D" id="3.30.1370.10">
    <property type="entry name" value="K Homology domain, type 1"/>
    <property type="match status" value="1"/>
</dbReference>
<evidence type="ECO:0000256" key="2">
    <source>
        <dbReference type="PROSITE-ProRule" id="PRU00117"/>
    </source>
</evidence>
<protein>
    <submittedName>
        <fullName evidence="5">Flowering locus k homology domain-like protein</fullName>
    </submittedName>
</protein>
<dbReference type="SMR" id="A0A4D6C9G1"/>
<keyword evidence="1" id="KW-0677">Repeat</keyword>
<feature type="domain" description="K Homology" evidence="4">
    <location>
        <begin position="45"/>
        <end position="118"/>
    </location>
</feature>
<feature type="domain" description="K Homology" evidence="4">
    <location>
        <begin position="136"/>
        <end position="209"/>
    </location>
</feature>
<dbReference type="InterPro" id="IPR036612">
    <property type="entry name" value="KH_dom_type_1_sf"/>
</dbReference>
<evidence type="ECO:0000313" key="5">
    <source>
        <dbReference type="EMBL" id="QBY21467.1"/>
    </source>
</evidence>
<feature type="region of interest" description="Disordered" evidence="3">
    <location>
        <begin position="1"/>
        <end position="29"/>
    </location>
</feature>
<dbReference type="EMBL" id="MK120358">
    <property type="protein sequence ID" value="QBY21467.1"/>
    <property type="molecule type" value="mRNA"/>
</dbReference>
<dbReference type="CDD" id="cd22461">
    <property type="entry name" value="KH-I_PEPPER_like_rpt3"/>
    <property type="match status" value="1"/>
</dbReference>
<organism evidence="5">
    <name type="scientific">Tulipa gesneriana</name>
    <name type="common">Garden tulip</name>
    <dbReference type="NCBI Taxonomy" id="13306"/>
    <lineage>
        <taxon>Eukaryota</taxon>
        <taxon>Viridiplantae</taxon>
        <taxon>Streptophyta</taxon>
        <taxon>Embryophyta</taxon>
        <taxon>Tracheophyta</taxon>
        <taxon>Spermatophyta</taxon>
        <taxon>Magnoliopsida</taxon>
        <taxon>Liliopsida</taxon>
        <taxon>Liliales</taxon>
        <taxon>Liliaceae</taxon>
        <taxon>Tulipa</taxon>
    </lineage>
</organism>
<accession>A0A4D6C9G1</accession>
<feature type="region of interest" description="Disordered" evidence="3">
    <location>
        <begin position="390"/>
        <end position="427"/>
    </location>
</feature>
<keyword evidence="2" id="KW-0694">RNA-binding</keyword>